<dbReference type="InterPro" id="IPR000182">
    <property type="entry name" value="GNAT_dom"/>
</dbReference>
<name>A0A109QYW5_9MICO</name>
<dbReference type="InterPro" id="IPR016181">
    <property type="entry name" value="Acyl_CoA_acyltransferase"/>
</dbReference>
<dbReference type="InterPro" id="IPR041380">
    <property type="entry name" value="Acetyltransf_17"/>
</dbReference>
<dbReference type="InterPro" id="IPR051554">
    <property type="entry name" value="Acetyltransferase_Eis"/>
</dbReference>
<evidence type="ECO:0000313" key="2">
    <source>
        <dbReference type="EMBL" id="AMB59565.1"/>
    </source>
</evidence>
<keyword evidence="3" id="KW-1185">Reference proteome</keyword>
<reference evidence="3" key="2">
    <citation type="submission" date="2016-01" db="EMBL/GenBank/DDBJ databases">
        <title>First complete genome sequence of a species in the genus Microterricola, an extremophilic cold active enzyme producing strain ERGS5:02 isolated from Sikkim Himalaya.</title>
        <authorList>
            <person name="Kumar R."/>
            <person name="Singh D."/>
            <person name="Swarnkar M.K."/>
        </authorList>
    </citation>
    <scope>NUCLEOTIDE SEQUENCE [LARGE SCALE GENOMIC DNA]</scope>
    <source>
        <strain evidence="3">ERGS5:02</strain>
    </source>
</reference>
<dbReference type="Gene3D" id="3.40.630.30">
    <property type="match status" value="2"/>
</dbReference>
<feature type="domain" description="N-acetyltransferase" evidence="1">
    <location>
        <begin position="1"/>
        <end position="138"/>
    </location>
</feature>
<proteinExistence type="predicted"/>
<dbReference type="EMBL" id="CP014145">
    <property type="protein sequence ID" value="AMB59565.1"/>
    <property type="molecule type" value="Genomic_DNA"/>
</dbReference>
<dbReference type="SUPFAM" id="SSF55718">
    <property type="entry name" value="SCP-like"/>
    <property type="match status" value="1"/>
</dbReference>
<protein>
    <recommendedName>
        <fullName evidence="1">N-acetyltransferase domain-containing protein</fullName>
    </recommendedName>
</protein>
<accession>A0A109QYW5</accession>
<dbReference type="InterPro" id="IPR036527">
    <property type="entry name" value="SCP2_sterol-bd_dom_sf"/>
</dbReference>
<dbReference type="OrthoDB" id="5138008at2"/>
<dbReference type="PANTHER" id="PTHR37817:SF1">
    <property type="entry name" value="N-ACETYLTRANSFERASE EIS"/>
    <property type="match status" value="1"/>
</dbReference>
<dbReference type="SUPFAM" id="SSF55729">
    <property type="entry name" value="Acyl-CoA N-acyltransferases (Nat)"/>
    <property type="match status" value="1"/>
</dbReference>
<dbReference type="GO" id="GO:0034069">
    <property type="term" value="F:aminoglycoside N-acetyltransferase activity"/>
    <property type="evidence" value="ECO:0007669"/>
    <property type="project" value="TreeGrafter"/>
</dbReference>
<dbReference type="RefSeq" id="WP_067229626.1">
    <property type="nucleotide sequence ID" value="NZ_CP014145.1"/>
</dbReference>
<dbReference type="InterPro" id="IPR025559">
    <property type="entry name" value="Eis_dom"/>
</dbReference>
<evidence type="ECO:0000313" key="3">
    <source>
        <dbReference type="Proteomes" id="UP000058305"/>
    </source>
</evidence>
<dbReference type="Gene3D" id="3.30.1050.10">
    <property type="entry name" value="SCP2 sterol-binding domain"/>
    <property type="match status" value="1"/>
</dbReference>
<dbReference type="Pfam" id="PF13530">
    <property type="entry name" value="SCP2_2"/>
    <property type="match status" value="1"/>
</dbReference>
<dbReference type="Pfam" id="PF17668">
    <property type="entry name" value="Acetyltransf_17"/>
    <property type="match status" value="1"/>
</dbReference>
<evidence type="ECO:0000259" key="1">
    <source>
        <dbReference type="PROSITE" id="PS51186"/>
    </source>
</evidence>
<dbReference type="KEGG" id="mvd:AWU67_12590"/>
<dbReference type="PROSITE" id="PS51186">
    <property type="entry name" value="GNAT"/>
    <property type="match status" value="1"/>
</dbReference>
<dbReference type="AlphaFoldDB" id="A0A109QYW5"/>
<reference evidence="2 3" key="1">
    <citation type="journal article" date="2016" name="J. Biotechnol.">
        <title>First complete genome sequence of a species in the genus Microterricola, an extremophilic cold active enzyme producing bacterial strain ERGS5:02 isolated from Sikkim Himalaya.</title>
        <authorList>
            <person name="Himanshu"/>
            <person name="Swarnkar M.K."/>
            <person name="Singh D."/>
            <person name="Kumar R."/>
        </authorList>
    </citation>
    <scope>NUCLEOTIDE SEQUENCE [LARGE SCALE GENOMIC DNA]</scope>
    <source>
        <strain evidence="2 3">ERGS5:02</strain>
    </source>
</reference>
<dbReference type="PANTHER" id="PTHR37817">
    <property type="entry name" value="N-ACETYLTRANSFERASE EIS"/>
    <property type="match status" value="1"/>
</dbReference>
<dbReference type="GO" id="GO:0030649">
    <property type="term" value="P:aminoglycoside antibiotic catabolic process"/>
    <property type="evidence" value="ECO:0007669"/>
    <property type="project" value="TreeGrafter"/>
</dbReference>
<dbReference type="Pfam" id="PF13527">
    <property type="entry name" value="Acetyltransf_9"/>
    <property type="match status" value="1"/>
</dbReference>
<dbReference type="Proteomes" id="UP000058305">
    <property type="component" value="Chromosome"/>
</dbReference>
<sequence length="380" mass="40119">MSRVSRRLNESESALSERHLREAFGITGEVTGPRRPFERYGLFEGDALVAQAFDIHMHTLIGGAELATAGIGNVTVAPEYRGSGAAQTIMVDTLTAARQRGALISTLFGAAPALYRSLGFELIARPKRWKIPMAAAAGIRVPAGLALRESTPDDAAALLDVYRQAARRSAFAVHRDESSWPEFSRVSVVHDGQRVLGYLAWRTETENDEVALRVEEVAALSPGAYAALMRSVASWSSVVRVATMAGVDAHPALAQLTGNTIPGRRTPYMLRVLDVAGALAGRQWARLDGGAVIAVDDEVFADNAGGWALAVAGGAMAVQPAAEADAGVRFTARGLAAWFSGSASVASIADAGHATIVDEDAAALLDGWAVLPTTWISENF</sequence>
<organism evidence="2 3">
    <name type="scientific">Microterricola viridarii</name>
    <dbReference type="NCBI Taxonomy" id="412690"/>
    <lineage>
        <taxon>Bacteria</taxon>
        <taxon>Bacillati</taxon>
        <taxon>Actinomycetota</taxon>
        <taxon>Actinomycetes</taxon>
        <taxon>Micrococcales</taxon>
        <taxon>Microbacteriaceae</taxon>
        <taxon>Microterricola</taxon>
    </lineage>
</organism>
<gene>
    <name evidence="2" type="ORF">AWU67_12590</name>
</gene>